<sequence length="190" mass="21022">MTDRTARTRLLAARQQAAARAIASEAAFHQARVLLLIAAFSGRTRGLRSLARMSRLDYLLRFPPVLQYISLPDAANWPSAATPLPAERRATDLAFAASRYGLWTDRYTLILGALLGRQLVTVVPGHLLEVITTSAGRAAATQLSDTSQWNRTRLRAEFLHRTLNISAARLDELLRPAIRRLEADTTQAHA</sequence>
<dbReference type="Proteomes" id="UP001612812">
    <property type="component" value="Unassembled WGS sequence"/>
</dbReference>
<dbReference type="RefSeq" id="WP_396768939.1">
    <property type="nucleotide sequence ID" value="NZ_JBITLA010000003.1"/>
</dbReference>
<protein>
    <submittedName>
        <fullName evidence="1">Uncharacterized protein</fullName>
    </submittedName>
</protein>
<gene>
    <name evidence="1" type="ORF">ACIBP4_12155</name>
</gene>
<accession>A0ABW7ZJL1</accession>
<organism evidence="1 2">
    <name type="scientific">Micromonospora maritima</name>
    <dbReference type="NCBI Taxonomy" id="986711"/>
    <lineage>
        <taxon>Bacteria</taxon>
        <taxon>Bacillati</taxon>
        <taxon>Actinomycetota</taxon>
        <taxon>Actinomycetes</taxon>
        <taxon>Micromonosporales</taxon>
        <taxon>Micromonosporaceae</taxon>
        <taxon>Micromonospora</taxon>
    </lineage>
</organism>
<evidence type="ECO:0000313" key="2">
    <source>
        <dbReference type="Proteomes" id="UP001612812"/>
    </source>
</evidence>
<comment type="caution">
    <text evidence="1">The sequence shown here is derived from an EMBL/GenBank/DDBJ whole genome shotgun (WGS) entry which is preliminary data.</text>
</comment>
<proteinExistence type="predicted"/>
<keyword evidence="2" id="KW-1185">Reference proteome</keyword>
<evidence type="ECO:0000313" key="1">
    <source>
        <dbReference type="EMBL" id="MFI7263038.1"/>
    </source>
</evidence>
<reference evidence="1 2" key="1">
    <citation type="submission" date="2024-10" db="EMBL/GenBank/DDBJ databases">
        <title>The Natural Products Discovery Center: Release of the First 8490 Sequenced Strains for Exploring Actinobacteria Biosynthetic Diversity.</title>
        <authorList>
            <person name="Kalkreuter E."/>
            <person name="Kautsar S.A."/>
            <person name="Yang D."/>
            <person name="Bader C.D."/>
            <person name="Teijaro C.N."/>
            <person name="Fluegel L."/>
            <person name="Davis C.M."/>
            <person name="Simpson J.R."/>
            <person name="Lauterbach L."/>
            <person name="Steele A.D."/>
            <person name="Gui C."/>
            <person name="Meng S."/>
            <person name="Li G."/>
            <person name="Viehrig K."/>
            <person name="Ye F."/>
            <person name="Su P."/>
            <person name="Kiefer A.F."/>
            <person name="Nichols A."/>
            <person name="Cepeda A.J."/>
            <person name="Yan W."/>
            <person name="Fan B."/>
            <person name="Jiang Y."/>
            <person name="Adhikari A."/>
            <person name="Zheng C.-J."/>
            <person name="Schuster L."/>
            <person name="Cowan T.M."/>
            <person name="Smanski M.J."/>
            <person name="Chevrette M.G."/>
            <person name="De Carvalho L.P.S."/>
            <person name="Shen B."/>
        </authorList>
    </citation>
    <scope>NUCLEOTIDE SEQUENCE [LARGE SCALE GENOMIC DNA]</scope>
    <source>
        <strain evidence="1 2">NPDC049845</strain>
    </source>
</reference>
<dbReference type="EMBL" id="JBITLE010000003">
    <property type="protein sequence ID" value="MFI7263038.1"/>
    <property type="molecule type" value="Genomic_DNA"/>
</dbReference>
<name>A0ABW7ZJL1_9ACTN</name>